<dbReference type="InterPro" id="IPR011990">
    <property type="entry name" value="TPR-like_helical_dom_sf"/>
</dbReference>
<keyword evidence="2" id="KW-0472">Membrane</keyword>
<gene>
    <name evidence="3" type="ORF">H8706_09230</name>
</gene>
<evidence type="ECO:0000313" key="4">
    <source>
        <dbReference type="Proteomes" id="UP000647416"/>
    </source>
</evidence>
<dbReference type="PROSITE" id="PS50005">
    <property type="entry name" value="TPR"/>
    <property type="match status" value="1"/>
</dbReference>
<dbReference type="SUPFAM" id="SSF48452">
    <property type="entry name" value="TPR-like"/>
    <property type="match status" value="1"/>
</dbReference>
<keyword evidence="2" id="KW-0812">Transmembrane</keyword>
<feature type="repeat" description="TPR" evidence="1">
    <location>
        <begin position="158"/>
        <end position="191"/>
    </location>
</feature>
<organism evidence="3 4">
    <name type="scientific">Qingrenia yutianensis</name>
    <dbReference type="NCBI Taxonomy" id="2763676"/>
    <lineage>
        <taxon>Bacteria</taxon>
        <taxon>Bacillati</taxon>
        <taxon>Bacillota</taxon>
        <taxon>Clostridia</taxon>
        <taxon>Eubacteriales</taxon>
        <taxon>Oscillospiraceae</taxon>
        <taxon>Qingrenia</taxon>
    </lineage>
</organism>
<feature type="transmembrane region" description="Helical" evidence="2">
    <location>
        <begin position="12"/>
        <end position="29"/>
    </location>
</feature>
<dbReference type="RefSeq" id="WP_262432412.1">
    <property type="nucleotide sequence ID" value="NZ_JACRTE010000013.1"/>
</dbReference>
<keyword evidence="1" id="KW-0802">TPR repeat</keyword>
<dbReference type="Proteomes" id="UP000647416">
    <property type="component" value="Unassembled WGS sequence"/>
</dbReference>
<name>A0A926F757_9FIRM</name>
<dbReference type="AlphaFoldDB" id="A0A926F757"/>
<dbReference type="Gene3D" id="1.25.40.10">
    <property type="entry name" value="Tetratricopeptide repeat domain"/>
    <property type="match status" value="2"/>
</dbReference>
<dbReference type="InterPro" id="IPR019734">
    <property type="entry name" value="TPR_rpt"/>
</dbReference>
<keyword evidence="2" id="KW-1133">Transmembrane helix</keyword>
<evidence type="ECO:0000256" key="1">
    <source>
        <dbReference type="PROSITE-ProRule" id="PRU00339"/>
    </source>
</evidence>
<accession>A0A926F757</accession>
<evidence type="ECO:0008006" key="5">
    <source>
        <dbReference type="Google" id="ProtNLM"/>
    </source>
</evidence>
<reference evidence="3" key="1">
    <citation type="submission" date="2020-08" db="EMBL/GenBank/DDBJ databases">
        <title>Genome public.</title>
        <authorList>
            <person name="Liu C."/>
            <person name="Sun Q."/>
        </authorList>
    </citation>
    <scope>NUCLEOTIDE SEQUENCE</scope>
    <source>
        <strain evidence="3">NSJ-50</strain>
    </source>
</reference>
<protein>
    <recommendedName>
        <fullName evidence="5">Tetratricopeptide repeat protein</fullName>
    </recommendedName>
</protein>
<keyword evidence="4" id="KW-1185">Reference proteome</keyword>
<sequence length="281" mass="32173">MQTPSLKSFLKPILYLVLFFVILTCASKFGAVYAVIAFLAILAAIYIAKRASILSLMATFKFKKDKQKAFDLFEKAYKTGKMKPQTALYYSYLLLRDGRLEESDKKFDEILSQNKKALTETDINNVHLNKTLVKWKSGDLKGALADAQSLYDNGYKTTALYGVLGYWYDLDGQYEKALEVNKEAYDYNSDDLIIADNLAQNYFLLGDIEKSHDMYVDILNKDPQFIEPYYNFALVLDALGEYDDALCELNNALEMKEKFLSTVTHDMVRAKIEEIKNKKSN</sequence>
<evidence type="ECO:0000313" key="3">
    <source>
        <dbReference type="EMBL" id="MBC8597048.1"/>
    </source>
</evidence>
<comment type="caution">
    <text evidence="3">The sequence shown here is derived from an EMBL/GenBank/DDBJ whole genome shotgun (WGS) entry which is preliminary data.</text>
</comment>
<dbReference type="EMBL" id="JACRTE010000013">
    <property type="protein sequence ID" value="MBC8597048.1"/>
    <property type="molecule type" value="Genomic_DNA"/>
</dbReference>
<evidence type="ECO:0000256" key="2">
    <source>
        <dbReference type="SAM" id="Phobius"/>
    </source>
</evidence>
<proteinExistence type="predicted"/>